<gene>
    <name evidence="12" type="ORF">MBM_05542</name>
</gene>
<dbReference type="InterPro" id="IPR036397">
    <property type="entry name" value="RNaseH_sf"/>
</dbReference>
<comment type="cofactor">
    <cofactor evidence="2">
        <name>Mg(2+)</name>
        <dbReference type="ChEBI" id="CHEBI:18420"/>
    </cofactor>
</comment>
<dbReference type="GO" id="GO:0046872">
    <property type="term" value="F:metal ion binding"/>
    <property type="evidence" value="ECO:0007669"/>
    <property type="project" value="UniProtKB-KW"/>
</dbReference>
<dbReference type="Pfam" id="PF00075">
    <property type="entry name" value="RNase_H"/>
    <property type="match status" value="1"/>
</dbReference>
<dbReference type="PANTHER" id="PTHR10642:SF26">
    <property type="entry name" value="RIBONUCLEASE H1"/>
    <property type="match status" value="1"/>
</dbReference>
<dbReference type="PANTHER" id="PTHR10642">
    <property type="entry name" value="RIBONUCLEASE H1"/>
    <property type="match status" value="1"/>
</dbReference>
<dbReference type="InterPro" id="IPR050092">
    <property type="entry name" value="RNase_H"/>
</dbReference>
<evidence type="ECO:0000256" key="8">
    <source>
        <dbReference type="ARBA" id="ARBA00022801"/>
    </source>
</evidence>
<dbReference type="InParanoid" id="K1X6I4"/>
<evidence type="ECO:0000313" key="13">
    <source>
        <dbReference type="Proteomes" id="UP000006753"/>
    </source>
</evidence>
<comment type="catalytic activity">
    <reaction evidence="1">
        <text>Endonucleolytic cleavage to 5'-phosphomonoester.</text>
        <dbReference type="EC" id="3.1.26.4"/>
    </reaction>
</comment>
<dbReference type="STRING" id="1072389.K1X6I4"/>
<feature type="domain" description="RNase H type-1" evidence="11">
    <location>
        <begin position="248"/>
        <end position="398"/>
    </location>
</feature>
<sequence length="405" mass="44927">MRLLDIRGLHLSGAKYDGSLPRSDSLPRRFCTTELVEQTPLYHYRKTNKLRSSTLASMAPPTTSKKRKLGEDKGTKYYAVRAGKVPGVYMTWLECQKQITGFRGSSHKSFFSEKEALDFVAGKSGSANGEEKFYGVAVGHLPGVYTNWADANEQILGAEKPKFKKFETRKEAEAFVRSGAVAQRKKVEAKRAVKDDDGEEGGEDEEDEDEDDDEDEDEEDEDEEEDEDDDEENEDEEEPVSKKAKTKLSKVIKVYTDGSALGNGRTGAVAGVGVFFGVGDSRNVSEPLEGMPQTNNRAELTGILRALQIAPKDKDMEIVTDSNYSINCVTVWFRGWAAKGWKKSDGKDAENTDLIKAIRELIDERDENGKETKFTWIKGHNDDPGNTAADRLAVAGAQNAQSARR</sequence>
<feature type="region of interest" description="Disordered" evidence="10">
    <location>
        <begin position="375"/>
        <end position="405"/>
    </location>
</feature>
<name>K1X6I4_MARBU</name>
<dbReference type="FunFam" id="3.40.970.10:FF:000001">
    <property type="entry name" value="Ribonuclease H1"/>
    <property type="match status" value="2"/>
</dbReference>
<evidence type="ECO:0000256" key="10">
    <source>
        <dbReference type="SAM" id="MobiDB-lite"/>
    </source>
</evidence>
<evidence type="ECO:0000256" key="1">
    <source>
        <dbReference type="ARBA" id="ARBA00000077"/>
    </source>
</evidence>
<dbReference type="EC" id="3.1.26.4" evidence="4"/>
<keyword evidence="7" id="KW-0255">Endonuclease</keyword>
<dbReference type="GO" id="GO:0043137">
    <property type="term" value="P:DNA replication, removal of RNA primer"/>
    <property type="evidence" value="ECO:0007669"/>
    <property type="project" value="TreeGrafter"/>
</dbReference>
<keyword evidence="8" id="KW-0378">Hydrolase</keyword>
<accession>K1X6I4</accession>
<dbReference type="FunCoup" id="K1X6I4">
    <property type="interactions" value="232"/>
</dbReference>
<evidence type="ECO:0000259" key="11">
    <source>
        <dbReference type="PROSITE" id="PS50879"/>
    </source>
</evidence>
<keyword evidence="13" id="KW-1185">Reference proteome</keyword>
<dbReference type="Gene3D" id="3.40.970.10">
    <property type="entry name" value="Ribonuclease H1, N-terminal domain"/>
    <property type="match status" value="2"/>
</dbReference>
<dbReference type="GO" id="GO:0004523">
    <property type="term" value="F:RNA-DNA hybrid ribonuclease activity"/>
    <property type="evidence" value="ECO:0007669"/>
    <property type="project" value="UniProtKB-EC"/>
</dbReference>
<evidence type="ECO:0000313" key="12">
    <source>
        <dbReference type="EMBL" id="EKD16248.1"/>
    </source>
</evidence>
<protein>
    <recommendedName>
        <fullName evidence="4">ribonuclease H</fullName>
        <ecNumber evidence="4">3.1.26.4</ecNumber>
    </recommendedName>
</protein>
<keyword evidence="9" id="KW-0460">Magnesium</keyword>
<dbReference type="AlphaFoldDB" id="K1X6I4"/>
<feature type="compositionally biased region" description="Acidic residues" evidence="10">
    <location>
        <begin position="196"/>
        <end position="238"/>
    </location>
</feature>
<evidence type="ECO:0000256" key="3">
    <source>
        <dbReference type="ARBA" id="ARBA00005300"/>
    </source>
</evidence>
<dbReference type="eggNOG" id="KOG3752">
    <property type="taxonomic scope" value="Eukaryota"/>
</dbReference>
<reference evidence="12 13" key="1">
    <citation type="journal article" date="2012" name="BMC Genomics">
        <title>Sequencing the genome of Marssonina brunnea reveals fungus-poplar co-evolution.</title>
        <authorList>
            <person name="Zhu S."/>
            <person name="Cao Y.-Z."/>
            <person name="Jiang C."/>
            <person name="Tan B.-Y."/>
            <person name="Wang Z."/>
            <person name="Feng S."/>
            <person name="Zhang L."/>
            <person name="Su X.-H."/>
            <person name="Brejova B."/>
            <person name="Vinar T."/>
            <person name="Xu M."/>
            <person name="Wang M.-X."/>
            <person name="Zhang S.-G."/>
            <person name="Huang M.-R."/>
            <person name="Wu R."/>
            <person name="Zhou Y."/>
        </authorList>
    </citation>
    <scope>NUCLEOTIDE SEQUENCE [LARGE SCALE GENOMIC DNA]</scope>
    <source>
        <strain evidence="12 13">MB_m1</strain>
    </source>
</reference>
<evidence type="ECO:0000256" key="5">
    <source>
        <dbReference type="ARBA" id="ARBA00022722"/>
    </source>
</evidence>
<dbReference type="KEGG" id="mbe:MBM_05542"/>
<evidence type="ECO:0000256" key="2">
    <source>
        <dbReference type="ARBA" id="ARBA00001946"/>
    </source>
</evidence>
<keyword evidence="6" id="KW-0479">Metal-binding</keyword>
<dbReference type="Proteomes" id="UP000006753">
    <property type="component" value="Unassembled WGS sequence"/>
</dbReference>
<dbReference type="GO" id="GO:0003676">
    <property type="term" value="F:nucleic acid binding"/>
    <property type="evidence" value="ECO:0007669"/>
    <property type="project" value="InterPro"/>
</dbReference>
<dbReference type="OrthoDB" id="407198at2759"/>
<evidence type="ECO:0000256" key="6">
    <source>
        <dbReference type="ARBA" id="ARBA00022723"/>
    </source>
</evidence>
<dbReference type="CDD" id="cd09280">
    <property type="entry name" value="RNase_HI_eukaryote_like"/>
    <property type="match status" value="1"/>
</dbReference>
<feature type="region of interest" description="Disordered" evidence="10">
    <location>
        <begin position="186"/>
        <end position="244"/>
    </location>
</feature>
<dbReference type="OMA" id="ELWYGLY"/>
<comment type="similarity">
    <text evidence="3">Belongs to the RNase H family.</text>
</comment>
<dbReference type="SUPFAM" id="SSF55658">
    <property type="entry name" value="L9 N-domain-like"/>
    <property type="match status" value="2"/>
</dbReference>
<dbReference type="InterPro" id="IPR012337">
    <property type="entry name" value="RNaseH-like_sf"/>
</dbReference>
<dbReference type="PROSITE" id="PS50879">
    <property type="entry name" value="RNASE_H_1"/>
    <property type="match status" value="1"/>
</dbReference>
<proteinExistence type="inferred from homology"/>
<organism evidence="12 13">
    <name type="scientific">Marssonina brunnea f. sp. multigermtubi (strain MB_m1)</name>
    <name type="common">Marssonina leaf spot fungus</name>
    <dbReference type="NCBI Taxonomy" id="1072389"/>
    <lineage>
        <taxon>Eukaryota</taxon>
        <taxon>Fungi</taxon>
        <taxon>Dikarya</taxon>
        <taxon>Ascomycota</taxon>
        <taxon>Pezizomycotina</taxon>
        <taxon>Leotiomycetes</taxon>
        <taxon>Helotiales</taxon>
        <taxon>Drepanopezizaceae</taxon>
        <taxon>Drepanopeziza</taxon>
    </lineage>
</organism>
<dbReference type="SUPFAM" id="SSF53098">
    <property type="entry name" value="Ribonuclease H-like"/>
    <property type="match status" value="1"/>
</dbReference>
<evidence type="ECO:0000256" key="7">
    <source>
        <dbReference type="ARBA" id="ARBA00022759"/>
    </source>
</evidence>
<keyword evidence="5" id="KW-0540">Nuclease</keyword>
<feature type="compositionally biased region" description="Basic and acidic residues" evidence="10">
    <location>
        <begin position="186"/>
        <end position="195"/>
    </location>
</feature>
<dbReference type="GeneID" id="18761477"/>
<dbReference type="EMBL" id="JH921439">
    <property type="protein sequence ID" value="EKD16248.1"/>
    <property type="molecule type" value="Genomic_DNA"/>
</dbReference>
<evidence type="ECO:0000256" key="4">
    <source>
        <dbReference type="ARBA" id="ARBA00012180"/>
    </source>
</evidence>
<dbReference type="Pfam" id="PF01693">
    <property type="entry name" value="Cauli_VI"/>
    <property type="match status" value="2"/>
</dbReference>
<dbReference type="Gene3D" id="3.30.420.10">
    <property type="entry name" value="Ribonuclease H-like superfamily/Ribonuclease H"/>
    <property type="match status" value="1"/>
</dbReference>
<dbReference type="HOGENOM" id="CLU_030894_0_5_1"/>
<dbReference type="InterPro" id="IPR002156">
    <property type="entry name" value="RNaseH_domain"/>
</dbReference>
<dbReference type="InterPro" id="IPR037056">
    <property type="entry name" value="RNase_H1_N_sf"/>
</dbReference>
<dbReference type="InterPro" id="IPR009027">
    <property type="entry name" value="Ribosomal_bL9/RNase_H1_N"/>
</dbReference>
<evidence type="ECO:0000256" key="9">
    <source>
        <dbReference type="ARBA" id="ARBA00022842"/>
    </source>
</evidence>
<dbReference type="FunFam" id="3.30.420.10:FF:000090">
    <property type="entry name" value="Ribonuclease H"/>
    <property type="match status" value="1"/>
</dbReference>
<dbReference type="InterPro" id="IPR011320">
    <property type="entry name" value="RNase_H1_N"/>
</dbReference>